<feature type="domain" description="Nudix hydrolase" evidence="13">
    <location>
        <begin position="114"/>
        <end position="261"/>
    </location>
</feature>
<sequence length="317" mass="36584">MNVQNVNEQHVKKEYWPMVFNSQIELLAWDKCVLSQLGLLSPNLMGNARVRLDKKNGRLFILNTQSGSDGEEEYYNVTLGHAPGCPFYELEKSQSPIHKDLLYNSTKSPNTKPVIKVGVSVVIQDRNDRILITRRSNQLRIFPGIWVNAGGHMEKGESFIDTGIREVLEETGIELDLSRDQLKVIGAFESGFPHHLDSNKLPTDHHMVVYLQIKLSKSSHEFHLKMDPKEVDFSTWIPLSFLYKVLHVVLPNYYNISYNYTNYIQTSQEENEELHIIYPPLYQGTKLDSNQLKNLFLMQKELISTGTIYIFKQLVIK</sequence>
<dbReference type="GO" id="GO:0005777">
    <property type="term" value="C:peroxisome"/>
    <property type="evidence" value="ECO:0007669"/>
    <property type="project" value="TreeGrafter"/>
</dbReference>
<dbReference type="Proteomes" id="UP000076078">
    <property type="component" value="Unassembled WGS sequence"/>
</dbReference>
<keyword evidence="4" id="KW-0479">Metal-binding</keyword>
<dbReference type="GO" id="GO:0005829">
    <property type="term" value="C:cytosol"/>
    <property type="evidence" value="ECO:0007669"/>
    <property type="project" value="TreeGrafter"/>
</dbReference>
<dbReference type="Gene3D" id="3.90.79.10">
    <property type="entry name" value="Nucleoside Triphosphate Pyrophosphohydrolase"/>
    <property type="match status" value="1"/>
</dbReference>
<comment type="cofactor">
    <cofactor evidence="2">
        <name>Mg(2+)</name>
        <dbReference type="ChEBI" id="CHEBI:18420"/>
    </cofactor>
</comment>
<dbReference type="OMA" id="HAKSCPF"/>
<proteinExistence type="inferred from homology"/>
<evidence type="ECO:0000256" key="12">
    <source>
        <dbReference type="ARBA" id="ARBA00093663"/>
    </source>
</evidence>
<protein>
    <recommendedName>
        <fullName evidence="11">m7GpppN-mRNA hydrolase NUDT17</fullName>
        <ecNumber evidence="8">3.6.1.62</ecNumber>
    </recommendedName>
    <alternativeName>
        <fullName evidence="12">Nucleoside diphosphate-linked moiety X motif 17</fullName>
    </alternativeName>
</protein>
<dbReference type="CDD" id="cd04694">
    <property type="entry name" value="NUDIX_Nudt17"/>
    <property type="match status" value="1"/>
</dbReference>
<comment type="caution">
    <text evidence="14">The sequence shown here is derived from an EMBL/GenBank/DDBJ whole genome shotgun (WGS) entry which is preliminary data.</text>
</comment>
<dbReference type="InterPro" id="IPR015797">
    <property type="entry name" value="NUDIX_hydrolase-like_dom_sf"/>
</dbReference>
<evidence type="ECO:0000256" key="7">
    <source>
        <dbReference type="ARBA" id="ARBA00023211"/>
    </source>
</evidence>
<dbReference type="Pfam" id="PF00293">
    <property type="entry name" value="NUDIX"/>
    <property type="match status" value="1"/>
</dbReference>
<dbReference type="PROSITE" id="PS51462">
    <property type="entry name" value="NUDIX"/>
    <property type="match status" value="1"/>
</dbReference>
<dbReference type="PANTHER" id="PTHR42904">
    <property type="entry name" value="NUDIX HYDROLASE, NUDC SUBFAMILY"/>
    <property type="match status" value="1"/>
</dbReference>
<dbReference type="GO" id="GO:0019677">
    <property type="term" value="P:NAD+ catabolic process"/>
    <property type="evidence" value="ECO:0007669"/>
    <property type="project" value="TreeGrafter"/>
</dbReference>
<evidence type="ECO:0000256" key="9">
    <source>
        <dbReference type="ARBA" id="ARBA00093205"/>
    </source>
</evidence>
<gene>
    <name evidence="14" type="ORF">DLAC_05945</name>
</gene>
<evidence type="ECO:0000313" key="15">
    <source>
        <dbReference type="Proteomes" id="UP000076078"/>
    </source>
</evidence>
<dbReference type="InterPro" id="IPR000086">
    <property type="entry name" value="NUDIX_hydrolase_dom"/>
</dbReference>
<accession>A0A151ZH38</accession>
<dbReference type="EMBL" id="LODT01000028">
    <property type="protein sequence ID" value="KYQ93283.1"/>
    <property type="molecule type" value="Genomic_DNA"/>
</dbReference>
<dbReference type="OrthoDB" id="20284at2759"/>
<dbReference type="EC" id="3.6.1.62" evidence="8"/>
<dbReference type="InterPro" id="IPR050241">
    <property type="entry name" value="NAD-cap_RNA_hydrolase_NudC"/>
</dbReference>
<keyword evidence="5 14" id="KW-0378">Hydrolase</keyword>
<reference evidence="14 15" key="1">
    <citation type="submission" date="2015-12" db="EMBL/GenBank/DDBJ databases">
        <title>Dictyostelia acquired genes for synthesis and detection of signals that induce cell-type specialization by lateral gene transfer from prokaryotes.</title>
        <authorList>
            <person name="Gloeckner G."/>
            <person name="Schaap P."/>
        </authorList>
    </citation>
    <scope>NUCLEOTIDE SEQUENCE [LARGE SCALE GENOMIC DNA]</scope>
    <source>
        <strain evidence="14 15">TK</strain>
    </source>
</reference>
<organism evidence="14 15">
    <name type="scientific">Tieghemostelium lacteum</name>
    <name type="common">Slime mold</name>
    <name type="synonym">Dictyostelium lacteum</name>
    <dbReference type="NCBI Taxonomy" id="361077"/>
    <lineage>
        <taxon>Eukaryota</taxon>
        <taxon>Amoebozoa</taxon>
        <taxon>Evosea</taxon>
        <taxon>Eumycetozoa</taxon>
        <taxon>Dictyostelia</taxon>
        <taxon>Dictyosteliales</taxon>
        <taxon>Raperosteliaceae</taxon>
        <taxon>Tieghemostelium</taxon>
    </lineage>
</organism>
<name>A0A151ZH38_TIELA</name>
<dbReference type="AlphaFoldDB" id="A0A151ZH38"/>
<dbReference type="GO" id="GO:0035529">
    <property type="term" value="F:NADH pyrophosphatase activity"/>
    <property type="evidence" value="ECO:0007669"/>
    <property type="project" value="TreeGrafter"/>
</dbReference>
<dbReference type="PANTHER" id="PTHR42904:SF1">
    <property type="entry name" value="NUCLEOSIDE DIPHOSPHATE-LINKED MOIETY X MOTIF 17"/>
    <property type="match status" value="1"/>
</dbReference>
<evidence type="ECO:0000259" key="13">
    <source>
        <dbReference type="PROSITE" id="PS51462"/>
    </source>
</evidence>
<comment type="cofactor">
    <cofactor evidence="1">
        <name>Mn(2+)</name>
        <dbReference type="ChEBI" id="CHEBI:29035"/>
    </cofactor>
</comment>
<keyword evidence="15" id="KW-1185">Reference proteome</keyword>
<evidence type="ECO:0000256" key="4">
    <source>
        <dbReference type="ARBA" id="ARBA00022723"/>
    </source>
</evidence>
<comment type="function">
    <text evidence="10">Acts as a decapping enzyme capable of hydrolyzing monomethylated capped RNAs (in vitro). Hydrolyzes monomethylated capped RNA after alpha and beta phosphates to form N(7)-methyl-GDP. Shows low activity towards unmethylated capped RNA.</text>
</comment>
<evidence type="ECO:0000256" key="2">
    <source>
        <dbReference type="ARBA" id="ARBA00001946"/>
    </source>
</evidence>
<evidence type="ECO:0000256" key="5">
    <source>
        <dbReference type="ARBA" id="ARBA00022801"/>
    </source>
</evidence>
<keyword evidence="6" id="KW-0460">Magnesium</keyword>
<evidence type="ECO:0000256" key="3">
    <source>
        <dbReference type="ARBA" id="ARBA00005582"/>
    </source>
</evidence>
<dbReference type="GO" id="GO:0046872">
    <property type="term" value="F:metal ion binding"/>
    <property type="evidence" value="ECO:0007669"/>
    <property type="project" value="UniProtKB-KW"/>
</dbReference>
<dbReference type="STRING" id="361077.A0A151ZH38"/>
<dbReference type="SUPFAM" id="SSF55811">
    <property type="entry name" value="Nudix"/>
    <property type="match status" value="1"/>
</dbReference>
<dbReference type="InParanoid" id="A0A151ZH38"/>
<evidence type="ECO:0000313" key="14">
    <source>
        <dbReference type="EMBL" id="KYQ93283.1"/>
    </source>
</evidence>
<evidence type="ECO:0000256" key="1">
    <source>
        <dbReference type="ARBA" id="ARBA00001936"/>
    </source>
</evidence>
<comment type="catalytic activity">
    <reaction evidence="9">
        <text>a 5'-end (N(7)-methyl 5'-triphosphoguanosine)-ribonucleoside in mRNA + H2O = N(7)-methyl-GDP + a 5'-end phospho-ribonucleoside in mRNA + 2 H(+)</text>
        <dbReference type="Rhea" id="RHEA:67484"/>
        <dbReference type="Rhea" id="RHEA-COMP:15692"/>
        <dbReference type="Rhea" id="RHEA-COMP:17167"/>
        <dbReference type="ChEBI" id="CHEBI:15377"/>
        <dbReference type="ChEBI" id="CHEBI:15378"/>
        <dbReference type="ChEBI" id="CHEBI:63714"/>
        <dbReference type="ChEBI" id="CHEBI:138282"/>
        <dbReference type="ChEBI" id="CHEBI:156461"/>
        <dbReference type="EC" id="3.6.1.62"/>
    </reaction>
</comment>
<dbReference type="GO" id="GO:0006742">
    <property type="term" value="P:NADP+ catabolic process"/>
    <property type="evidence" value="ECO:0007669"/>
    <property type="project" value="TreeGrafter"/>
</dbReference>
<comment type="similarity">
    <text evidence="3">Belongs to the Nudix hydrolase family.</text>
</comment>
<dbReference type="FunCoup" id="A0A151ZH38">
    <property type="interactions" value="567"/>
</dbReference>
<evidence type="ECO:0000256" key="10">
    <source>
        <dbReference type="ARBA" id="ARBA00093415"/>
    </source>
</evidence>
<dbReference type="InterPro" id="IPR033716">
    <property type="entry name" value="Nudt17_dom"/>
</dbReference>
<evidence type="ECO:0000256" key="11">
    <source>
        <dbReference type="ARBA" id="ARBA00093621"/>
    </source>
</evidence>
<keyword evidence="7" id="KW-0464">Manganese</keyword>
<evidence type="ECO:0000256" key="8">
    <source>
        <dbReference type="ARBA" id="ARBA00026102"/>
    </source>
</evidence>
<dbReference type="GO" id="GO:0140933">
    <property type="term" value="F:5'-(N(7)-methylguanosine 5'-triphospho)-[mRNA] hydrolase activity"/>
    <property type="evidence" value="ECO:0007669"/>
    <property type="project" value="UniProtKB-EC"/>
</dbReference>
<evidence type="ECO:0000256" key="6">
    <source>
        <dbReference type="ARBA" id="ARBA00022842"/>
    </source>
</evidence>